<feature type="transmembrane region" description="Helical" evidence="6">
    <location>
        <begin position="361"/>
        <end position="382"/>
    </location>
</feature>
<proteinExistence type="predicted"/>
<feature type="domain" description="Major facilitator superfamily (MFS) profile" evidence="7">
    <location>
        <begin position="55"/>
        <end position="734"/>
    </location>
</feature>
<keyword evidence="9" id="KW-1185">Reference proteome</keyword>
<feature type="region of interest" description="Disordered" evidence="5">
    <location>
        <begin position="1"/>
        <end position="29"/>
    </location>
</feature>
<dbReference type="AlphaFoldDB" id="A0A0D2D3M2"/>
<evidence type="ECO:0000313" key="8">
    <source>
        <dbReference type="EMBL" id="KIW56937.1"/>
    </source>
</evidence>
<feature type="transmembrane region" description="Helical" evidence="6">
    <location>
        <begin position="972"/>
        <end position="991"/>
    </location>
</feature>
<evidence type="ECO:0000256" key="2">
    <source>
        <dbReference type="ARBA" id="ARBA00022692"/>
    </source>
</evidence>
<feature type="transmembrane region" description="Helical" evidence="6">
    <location>
        <begin position="177"/>
        <end position="199"/>
    </location>
</feature>
<evidence type="ECO:0000313" key="9">
    <source>
        <dbReference type="Proteomes" id="UP000054342"/>
    </source>
</evidence>
<name>A0A0D2D3M2_9EURO</name>
<dbReference type="SUPFAM" id="SSF103473">
    <property type="entry name" value="MFS general substrate transporter"/>
    <property type="match status" value="2"/>
</dbReference>
<feature type="transmembrane region" description="Helical" evidence="6">
    <location>
        <begin position="418"/>
        <end position="444"/>
    </location>
</feature>
<dbReference type="InterPro" id="IPR011701">
    <property type="entry name" value="MFS"/>
</dbReference>
<dbReference type="FunFam" id="1.20.1250.20:FF:000670">
    <property type="entry name" value="MFS general substrate transporter"/>
    <property type="match status" value="1"/>
</dbReference>
<feature type="transmembrane region" description="Helical" evidence="6">
    <location>
        <begin position="849"/>
        <end position="869"/>
    </location>
</feature>
<feature type="transmembrane region" description="Helical" evidence="6">
    <location>
        <begin position="256"/>
        <end position="273"/>
    </location>
</feature>
<feature type="compositionally biased region" description="Polar residues" evidence="5">
    <location>
        <begin position="1"/>
        <end position="10"/>
    </location>
</feature>
<organism evidence="8 9">
    <name type="scientific">Exophiala xenobiotica</name>
    <dbReference type="NCBI Taxonomy" id="348802"/>
    <lineage>
        <taxon>Eukaryota</taxon>
        <taxon>Fungi</taxon>
        <taxon>Dikarya</taxon>
        <taxon>Ascomycota</taxon>
        <taxon>Pezizomycotina</taxon>
        <taxon>Eurotiomycetes</taxon>
        <taxon>Chaetothyriomycetidae</taxon>
        <taxon>Chaetothyriales</taxon>
        <taxon>Herpotrichiellaceae</taxon>
        <taxon>Exophiala</taxon>
    </lineage>
</organism>
<feature type="compositionally biased region" description="Polar residues" evidence="5">
    <location>
        <begin position="18"/>
        <end position="29"/>
    </location>
</feature>
<dbReference type="CDD" id="cd17502">
    <property type="entry name" value="MFS_Azr1_MDR_like"/>
    <property type="match status" value="1"/>
</dbReference>
<dbReference type="GeneID" id="25327457"/>
<keyword evidence="3 6" id="KW-1133">Transmembrane helix</keyword>
<dbReference type="Pfam" id="PF07690">
    <property type="entry name" value="MFS_1"/>
    <property type="match status" value="2"/>
</dbReference>
<feature type="transmembrane region" description="Helical" evidence="6">
    <location>
        <begin position="120"/>
        <end position="139"/>
    </location>
</feature>
<protein>
    <recommendedName>
        <fullName evidence="7">Major facilitator superfamily (MFS) profile domain-containing protein</fullName>
    </recommendedName>
</protein>
<feature type="transmembrane region" description="Helical" evidence="6">
    <location>
        <begin position="325"/>
        <end position="349"/>
    </location>
</feature>
<evidence type="ECO:0000256" key="5">
    <source>
        <dbReference type="SAM" id="MobiDB-lite"/>
    </source>
</evidence>
<dbReference type="PANTHER" id="PTHR23501:SF81">
    <property type="entry name" value="VACUOLAR BASIC AMINO ACID TRANSPORTER 2"/>
    <property type="match status" value="1"/>
</dbReference>
<keyword evidence="2 6" id="KW-0812">Transmembrane</keyword>
<evidence type="ECO:0000256" key="4">
    <source>
        <dbReference type="ARBA" id="ARBA00023136"/>
    </source>
</evidence>
<feature type="transmembrane region" description="Helical" evidence="6">
    <location>
        <begin position="205"/>
        <end position="228"/>
    </location>
</feature>
<dbReference type="InterPro" id="IPR036259">
    <property type="entry name" value="MFS_trans_sf"/>
</dbReference>
<accession>A0A0D2D3M2</accession>
<dbReference type="InterPro" id="IPR020846">
    <property type="entry name" value="MFS_dom"/>
</dbReference>
<dbReference type="GO" id="GO:0015174">
    <property type="term" value="F:basic amino acid transmembrane transporter activity"/>
    <property type="evidence" value="ECO:0007669"/>
    <property type="project" value="TreeGrafter"/>
</dbReference>
<reference evidence="8 9" key="1">
    <citation type="submission" date="2015-01" db="EMBL/GenBank/DDBJ databases">
        <title>The Genome Sequence of Exophiala xenobiotica CBS118157.</title>
        <authorList>
            <consortium name="The Broad Institute Genomics Platform"/>
            <person name="Cuomo C."/>
            <person name="de Hoog S."/>
            <person name="Gorbushina A."/>
            <person name="Stielow B."/>
            <person name="Teixiera M."/>
            <person name="Abouelleil A."/>
            <person name="Chapman S.B."/>
            <person name="Priest M."/>
            <person name="Young S.K."/>
            <person name="Wortman J."/>
            <person name="Nusbaum C."/>
            <person name="Birren B."/>
        </authorList>
    </citation>
    <scope>NUCLEOTIDE SEQUENCE [LARGE SCALE GENOMIC DNA]</scope>
    <source>
        <strain evidence="8 9">CBS 118157</strain>
    </source>
</reference>
<comment type="subcellular location">
    <subcellularLocation>
        <location evidence="1">Membrane</location>
        <topology evidence="1">Multi-pass membrane protein</topology>
    </subcellularLocation>
</comment>
<feature type="transmembrane region" description="Helical" evidence="6">
    <location>
        <begin position="285"/>
        <end position="304"/>
    </location>
</feature>
<dbReference type="Proteomes" id="UP000054342">
    <property type="component" value="Unassembled WGS sequence"/>
</dbReference>
<evidence type="ECO:0000259" key="7">
    <source>
        <dbReference type="PROSITE" id="PS50850"/>
    </source>
</evidence>
<feature type="transmembrane region" description="Helical" evidence="6">
    <location>
        <begin position="394"/>
        <end position="412"/>
    </location>
</feature>
<dbReference type="PANTHER" id="PTHR23501">
    <property type="entry name" value="MAJOR FACILITATOR SUPERFAMILY"/>
    <property type="match status" value="1"/>
</dbReference>
<dbReference type="GO" id="GO:0000329">
    <property type="term" value="C:fungal-type vacuole membrane"/>
    <property type="evidence" value="ECO:0007669"/>
    <property type="project" value="TreeGrafter"/>
</dbReference>
<evidence type="ECO:0000256" key="3">
    <source>
        <dbReference type="ARBA" id="ARBA00022989"/>
    </source>
</evidence>
<dbReference type="Gene3D" id="1.20.1720.10">
    <property type="entry name" value="Multidrug resistance protein D"/>
    <property type="match status" value="1"/>
</dbReference>
<keyword evidence="4 6" id="KW-0472">Membrane</keyword>
<feature type="transmembrane region" description="Helical" evidence="6">
    <location>
        <begin position="709"/>
        <end position="730"/>
    </location>
</feature>
<dbReference type="OrthoDB" id="1935484at2759"/>
<dbReference type="HOGENOM" id="CLU_294232_0_0_1"/>
<feature type="transmembrane region" description="Helical" evidence="6">
    <location>
        <begin position="876"/>
        <end position="896"/>
    </location>
</feature>
<evidence type="ECO:0000256" key="1">
    <source>
        <dbReference type="ARBA" id="ARBA00004141"/>
    </source>
</evidence>
<evidence type="ECO:0000256" key="6">
    <source>
        <dbReference type="SAM" id="Phobius"/>
    </source>
</evidence>
<dbReference type="FunFam" id="1.20.1250.20:FF:000106">
    <property type="entry name" value="MFS transporter, putative"/>
    <property type="match status" value="1"/>
</dbReference>
<dbReference type="Gene3D" id="1.20.1250.20">
    <property type="entry name" value="MFS general substrate transporter like domains"/>
    <property type="match status" value="2"/>
</dbReference>
<feature type="transmembrane region" description="Helical" evidence="6">
    <location>
        <begin position="145"/>
        <end position="165"/>
    </location>
</feature>
<dbReference type="PROSITE" id="PS50850">
    <property type="entry name" value="MFS"/>
    <property type="match status" value="1"/>
</dbReference>
<gene>
    <name evidence="8" type="ORF">PV05_05549</name>
</gene>
<sequence>MDTFPSYSSNRAEEMPQQDYTSSKSNETTPLLANCADGTESAEEKWKPGPGFIWIQIAIFSNVFLSGFDGTITASTYAVIGSEFNAANTISWLTTSYLITSTAFQPLYGRFSDVLGRRTCFFTATITFLLGCLGCALAPDIITLNLMRALTGLGGGGLMTMATIINSDLIPFKERGMYQACQNVLHGFGSICGASLGGLIADTIGWRWCFLCQVPISAFAFMVGHLVIKEDERKISPDQETATCVGHTSKWKRIDLAGALLLVLGLSAQLAAMSMGGNNYPWSDIRVIMALVVSVFLLVAFVLVEMRTKAIAVMPMSMLKGTLAVSNLISNVCVGMAAYSFLFVLPLFFQVVLQDSASGAGMRLVIPSLATPAGGLVSGIIMSRWGRLSELVRVGCLLMMVGNGLVASLRYQDTPWKYLIYLIPANFGQGMSYPAILFTFLAAFDHNGSECADMDEKSIEASKMAKEKEPQSVTAGSVVPLDVDDIQSKLRDPFLGSTQQHPFATLENAEYWSNVYGDAKYEGRHRFDPACQWDATEEKRLVRKLDMRIMAWVWIMFSSLDLIRRNVNRAVSDNMLDELNMNTNDFNSGQTIYLTSFLAAELPGGLLSKKIGPDVMTPISICIWGTICACQCLIKSRTGFFITRALLGFSQGGFIPEMVLYLSYFYKSNELPMRLSVFWTAIPLTQIIGALLAAGFLKMRGLNDWSGWQWLFLLEGLMSIVIGLMTFLVMPPSITETHKIFRGRATWLHSKTGWFTEREEKIGVNRILRDDPSKGDMNNRQHVDLRGIWQAVKDIDLWPTYIVSLFILCLISPDMKQLGIMAFIPFQPAANYLSLTLRTLGYTVFEANMLAVPGYFLFFVNILVVVWLSERYRERLIFGSTSNFWVLPFLIGLLAIPASASPWIRYALLTGVNGEPYTHAILVGMISRNANSVGTRAVSAAVYNICYQIGSIVAVNVYRNDDKPYYYRGNKILVGITSANIILFFLAKLYYIKRNQHKESKWNSLSDFERANYLSTTKDTGTKRLNIRFAH</sequence>
<dbReference type="EMBL" id="KN847319">
    <property type="protein sequence ID" value="KIW56937.1"/>
    <property type="molecule type" value="Genomic_DNA"/>
</dbReference>
<dbReference type="RefSeq" id="XP_013317521.1">
    <property type="nucleotide sequence ID" value="XM_013462067.1"/>
</dbReference>
<feature type="transmembrane region" description="Helical" evidence="6">
    <location>
        <begin position="678"/>
        <end position="697"/>
    </location>
</feature>